<name>A0AAV5LZ69_9ROSI</name>
<dbReference type="AlphaFoldDB" id="A0AAV5LZ69"/>
<evidence type="ECO:0000313" key="2">
    <source>
        <dbReference type="Proteomes" id="UP001054252"/>
    </source>
</evidence>
<gene>
    <name evidence="1" type="ORF">SLEP1_g50194</name>
</gene>
<sequence length="120" mass="13062">MHHDLNADDVLHLVSNIEGEVLFNELGLGLKRAFRTCILTIESTAFERSILKCAKAEEDATTEAAFLVILAATGGGGGDKLKDCKGRAAAPVASRMLVFAMEKTQRFEKNQDLGLRKTQI</sequence>
<comment type="caution">
    <text evidence="1">The sequence shown here is derived from an EMBL/GenBank/DDBJ whole genome shotgun (WGS) entry which is preliminary data.</text>
</comment>
<accession>A0AAV5LZ69</accession>
<proteinExistence type="predicted"/>
<evidence type="ECO:0000313" key="1">
    <source>
        <dbReference type="EMBL" id="GKV42829.1"/>
    </source>
</evidence>
<protein>
    <submittedName>
        <fullName evidence="1">Uncharacterized protein</fullName>
    </submittedName>
</protein>
<organism evidence="1 2">
    <name type="scientific">Rubroshorea leprosula</name>
    <dbReference type="NCBI Taxonomy" id="152421"/>
    <lineage>
        <taxon>Eukaryota</taxon>
        <taxon>Viridiplantae</taxon>
        <taxon>Streptophyta</taxon>
        <taxon>Embryophyta</taxon>
        <taxon>Tracheophyta</taxon>
        <taxon>Spermatophyta</taxon>
        <taxon>Magnoliopsida</taxon>
        <taxon>eudicotyledons</taxon>
        <taxon>Gunneridae</taxon>
        <taxon>Pentapetalae</taxon>
        <taxon>rosids</taxon>
        <taxon>malvids</taxon>
        <taxon>Malvales</taxon>
        <taxon>Dipterocarpaceae</taxon>
        <taxon>Rubroshorea</taxon>
    </lineage>
</organism>
<dbReference type="EMBL" id="BPVZ01000162">
    <property type="protein sequence ID" value="GKV42829.1"/>
    <property type="molecule type" value="Genomic_DNA"/>
</dbReference>
<reference evidence="1 2" key="1">
    <citation type="journal article" date="2021" name="Commun. Biol.">
        <title>The genome of Shorea leprosula (Dipterocarpaceae) highlights the ecological relevance of drought in aseasonal tropical rainforests.</title>
        <authorList>
            <person name="Ng K.K.S."/>
            <person name="Kobayashi M.J."/>
            <person name="Fawcett J.A."/>
            <person name="Hatakeyama M."/>
            <person name="Paape T."/>
            <person name="Ng C.H."/>
            <person name="Ang C.C."/>
            <person name="Tnah L.H."/>
            <person name="Lee C.T."/>
            <person name="Nishiyama T."/>
            <person name="Sese J."/>
            <person name="O'Brien M.J."/>
            <person name="Copetti D."/>
            <person name="Mohd Noor M.I."/>
            <person name="Ong R.C."/>
            <person name="Putra M."/>
            <person name="Sireger I.Z."/>
            <person name="Indrioko S."/>
            <person name="Kosugi Y."/>
            <person name="Izuno A."/>
            <person name="Isagi Y."/>
            <person name="Lee S.L."/>
            <person name="Shimizu K.K."/>
        </authorList>
    </citation>
    <scope>NUCLEOTIDE SEQUENCE [LARGE SCALE GENOMIC DNA]</scope>
    <source>
        <strain evidence="1">214</strain>
    </source>
</reference>
<dbReference type="Proteomes" id="UP001054252">
    <property type="component" value="Unassembled WGS sequence"/>
</dbReference>
<keyword evidence="2" id="KW-1185">Reference proteome</keyword>